<dbReference type="Pfam" id="PF01330">
    <property type="entry name" value="RuvA_N"/>
    <property type="match status" value="1"/>
</dbReference>
<dbReference type="GO" id="GO:0005524">
    <property type="term" value="F:ATP binding"/>
    <property type="evidence" value="ECO:0007669"/>
    <property type="project" value="InterPro"/>
</dbReference>
<dbReference type="STRING" id="1640674.SAMN05216323_106813"/>
<dbReference type="Gene3D" id="2.40.50.140">
    <property type="entry name" value="Nucleic acid-binding proteins"/>
    <property type="match status" value="1"/>
</dbReference>
<dbReference type="InterPro" id="IPR010994">
    <property type="entry name" value="RuvA_2-like"/>
</dbReference>
<dbReference type="InterPro" id="IPR013849">
    <property type="entry name" value="DNA_helicase_Holl-junc_RuvA_I"/>
</dbReference>
<comment type="similarity">
    <text evidence="6">Belongs to the RuvA family.</text>
</comment>
<gene>
    <name evidence="6" type="primary">ruvA</name>
    <name evidence="9" type="ORF">SAMN05216323_106813</name>
</gene>
<dbReference type="SUPFAM" id="SSF47781">
    <property type="entry name" value="RuvA domain 2-like"/>
    <property type="match status" value="1"/>
</dbReference>
<evidence type="ECO:0000313" key="10">
    <source>
        <dbReference type="Proteomes" id="UP000199452"/>
    </source>
</evidence>
<dbReference type="GO" id="GO:0005737">
    <property type="term" value="C:cytoplasm"/>
    <property type="evidence" value="ECO:0007669"/>
    <property type="project" value="UniProtKB-SubCell"/>
</dbReference>
<keyword evidence="3 6" id="KW-0238">DNA-binding</keyword>
<dbReference type="Gene3D" id="1.10.8.10">
    <property type="entry name" value="DNA helicase RuvA subunit, C-terminal domain"/>
    <property type="match status" value="1"/>
</dbReference>
<evidence type="ECO:0000256" key="3">
    <source>
        <dbReference type="ARBA" id="ARBA00023125"/>
    </source>
</evidence>
<keyword evidence="4 6" id="KW-0233">DNA recombination</keyword>
<dbReference type="GO" id="GO:0009378">
    <property type="term" value="F:four-way junction helicase activity"/>
    <property type="evidence" value="ECO:0007669"/>
    <property type="project" value="InterPro"/>
</dbReference>
<evidence type="ECO:0000259" key="7">
    <source>
        <dbReference type="Pfam" id="PF01330"/>
    </source>
</evidence>
<keyword evidence="2 6" id="KW-0227">DNA damage</keyword>
<dbReference type="EMBL" id="FMYP01000068">
    <property type="protein sequence ID" value="SDC98253.1"/>
    <property type="molecule type" value="Genomic_DNA"/>
</dbReference>
<evidence type="ECO:0000256" key="4">
    <source>
        <dbReference type="ARBA" id="ARBA00023172"/>
    </source>
</evidence>
<accession>A0A1G6R1G2</accession>
<name>A0A1G6R1G2_9BACT</name>
<dbReference type="SUPFAM" id="SSF46929">
    <property type="entry name" value="DNA helicase RuvA subunit, C-terminal domain"/>
    <property type="match status" value="1"/>
</dbReference>
<keyword evidence="9" id="KW-0378">Hydrolase</keyword>
<evidence type="ECO:0000256" key="2">
    <source>
        <dbReference type="ARBA" id="ARBA00022763"/>
    </source>
</evidence>
<dbReference type="RefSeq" id="WP_092440259.1">
    <property type="nucleotide sequence ID" value="NZ_FMYP01000068.1"/>
</dbReference>
<dbReference type="Gene3D" id="1.10.150.20">
    <property type="entry name" value="5' to 3' exonuclease, C-terminal subdomain"/>
    <property type="match status" value="1"/>
</dbReference>
<reference evidence="9 10" key="1">
    <citation type="submission" date="2016-09" db="EMBL/GenBank/DDBJ databases">
        <authorList>
            <person name="Capua I."/>
            <person name="De Benedictis P."/>
            <person name="Joannis T."/>
            <person name="Lombin L.H."/>
            <person name="Cattoli G."/>
        </authorList>
    </citation>
    <scope>NUCLEOTIDE SEQUENCE [LARGE SCALE GENOMIC DNA]</scope>
    <source>
        <strain evidence="9 10">A7P-90m</strain>
    </source>
</reference>
<dbReference type="GO" id="GO:0009379">
    <property type="term" value="C:Holliday junction helicase complex"/>
    <property type="evidence" value="ECO:0007669"/>
    <property type="project" value="InterPro"/>
</dbReference>
<dbReference type="InterPro" id="IPR000085">
    <property type="entry name" value="RuvA"/>
</dbReference>
<dbReference type="Pfam" id="PF14520">
    <property type="entry name" value="HHH_5"/>
    <property type="match status" value="1"/>
</dbReference>
<dbReference type="GO" id="GO:0006310">
    <property type="term" value="P:DNA recombination"/>
    <property type="evidence" value="ECO:0007669"/>
    <property type="project" value="UniProtKB-UniRule"/>
</dbReference>
<keyword evidence="9" id="KW-0347">Helicase</keyword>
<dbReference type="InterPro" id="IPR011114">
    <property type="entry name" value="RuvA_C"/>
</dbReference>
<keyword evidence="9" id="KW-0067">ATP-binding</keyword>
<dbReference type="AlphaFoldDB" id="A0A1G6R1G2"/>
<dbReference type="NCBIfam" id="TIGR00084">
    <property type="entry name" value="ruvA"/>
    <property type="match status" value="1"/>
</dbReference>
<comment type="subunit">
    <text evidence="6">Homotetramer. Forms an RuvA(8)-RuvB(12)-Holliday junction (HJ) complex. HJ DNA is sandwiched between 2 RuvA tetramers; dsDNA enters through RuvA and exits via RuvB. An RuvB hexamer assembles on each DNA strand where it exits the tetramer. Each RuvB hexamer is contacted by two RuvA subunits (via domain III) on 2 adjacent RuvB subunits; this complex drives branch migration. In the full resolvosome a probable DNA-RuvA(4)-RuvB(12)-RuvC(2) complex forms which resolves the HJ.</text>
</comment>
<keyword evidence="5 6" id="KW-0234">DNA repair</keyword>
<comment type="function">
    <text evidence="6">The RuvA-RuvB-RuvC complex processes Holliday junction (HJ) DNA during genetic recombination and DNA repair, while the RuvA-RuvB complex plays an important role in the rescue of blocked DNA replication forks via replication fork reversal (RFR). RuvA specifically binds to HJ cruciform DNA, conferring on it an open structure. The RuvB hexamer acts as an ATP-dependent pump, pulling dsDNA into and through the RuvAB complex. HJ branch migration allows RuvC to scan DNA until it finds its consensus sequence, where it cleaves and resolves the cruciform DNA.</text>
</comment>
<keyword evidence="9" id="KW-0547">Nucleotide-binding</keyword>
<dbReference type="GO" id="GO:0000400">
    <property type="term" value="F:four-way junction DNA binding"/>
    <property type="evidence" value="ECO:0007669"/>
    <property type="project" value="UniProtKB-UniRule"/>
</dbReference>
<dbReference type="HAMAP" id="MF_00031">
    <property type="entry name" value="DNA_HJ_migration_RuvA"/>
    <property type="match status" value="1"/>
</dbReference>
<evidence type="ECO:0000256" key="1">
    <source>
        <dbReference type="ARBA" id="ARBA00022490"/>
    </source>
</evidence>
<comment type="subcellular location">
    <subcellularLocation>
        <location evidence="6">Cytoplasm</location>
    </subcellularLocation>
</comment>
<keyword evidence="1 6" id="KW-0963">Cytoplasm</keyword>
<dbReference type="GO" id="GO:0006281">
    <property type="term" value="P:DNA repair"/>
    <property type="evidence" value="ECO:0007669"/>
    <property type="project" value="UniProtKB-UniRule"/>
</dbReference>
<sequence length="193" mass="21201">MYDYIKGEVVELTPTYAVIETGGVGYLINVSLSTFSRVGSTKNIVLYTHMAIREDAHTLYGFFDRAERELFRHLIGVSGVGANTARMMLSSLSPEELRQAILLEDVNKIKSVKGIGLKTAQRVVIDLKDKLGKEPLSGELFGLLNNTIREEALSALVMLGFAKVSAQKVVDTVLKGKNDASVEELIKLSLKQL</sequence>
<dbReference type="InterPro" id="IPR012340">
    <property type="entry name" value="NA-bd_OB-fold"/>
</dbReference>
<organism evidence="9 10">
    <name type="scientific">Williamwhitmania taraxaci</name>
    <dbReference type="NCBI Taxonomy" id="1640674"/>
    <lineage>
        <taxon>Bacteria</taxon>
        <taxon>Pseudomonadati</taxon>
        <taxon>Bacteroidota</taxon>
        <taxon>Bacteroidia</taxon>
        <taxon>Bacteroidales</taxon>
        <taxon>Williamwhitmaniaceae</taxon>
        <taxon>Williamwhitmania</taxon>
    </lineage>
</organism>
<evidence type="ECO:0000256" key="6">
    <source>
        <dbReference type="HAMAP-Rule" id="MF_00031"/>
    </source>
</evidence>
<evidence type="ECO:0000256" key="5">
    <source>
        <dbReference type="ARBA" id="ARBA00023204"/>
    </source>
</evidence>
<protein>
    <recommendedName>
        <fullName evidence="6">Holliday junction branch migration complex subunit RuvA</fullName>
    </recommendedName>
</protein>
<feature type="domain" description="DNA helicase Holliday junction RuvA type" evidence="7">
    <location>
        <begin position="1"/>
        <end position="61"/>
    </location>
</feature>
<dbReference type="CDD" id="cd14332">
    <property type="entry name" value="UBA_RuvA_C"/>
    <property type="match status" value="1"/>
</dbReference>
<dbReference type="GO" id="GO:0048476">
    <property type="term" value="C:Holliday junction resolvase complex"/>
    <property type="evidence" value="ECO:0007669"/>
    <property type="project" value="UniProtKB-UniRule"/>
</dbReference>
<keyword evidence="10" id="KW-1185">Reference proteome</keyword>
<dbReference type="OrthoDB" id="5293449at2"/>
<dbReference type="Pfam" id="PF07499">
    <property type="entry name" value="RuvA_C"/>
    <property type="match status" value="1"/>
</dbReference>
<evidence type="ECO:0000259" key="8">
    <source>
        <dbReference type="Pfam" id="PF07499"/>
    </source>
</evidence>
<feature type="domain" description="Holliday junction DNA helicase RuvA C-terminal" evidence="8">
    <location>
        <begin position="149"/>
        <end position="193"/>
    </location>
</feature>
<evidence type="ECO:0000313" key="9">
    <source>
        <dbReference type="EMBL" id="SDC98253.1"/>
    </source>
</evidence>
<dbReference type="Proteomes" id="UP000199452">
    <property type="component" value="Unassembled WGS sequence"/>
</dbReference>
<dbReference type="InterPro" id="IPR036267">
    <property type="entry name" value="RuvA_C_sf"/>
</dbReference>
<comment type="domain">
    <text evidence="6">Has three domains with a flexible linker between the domains II and III and assumes an 'L' shape. Domain III is highly mobile and contacts RuvB.</text>
</comment>
<comment type="caution">
    <text evidence="6">Lacks conserved residue(s) required for the propagation of feature annotation.</text>
</comment>
<feature type="region of interest" description="Domain III" evidence="6">
    <location>
        <begin position="144"/>
        <end position="193"/>
    </location>
</feature>
<proteinExistence type="inferred from homology"/>
<dbReference type="SUPFAM" id="SSF50249">
    <property type="entry name" value="Nucleic acid-binding proteins"/>
    <property type="match status" value="1"/>
</dbReference>